<keyword evidence="4" id="KW-0732">Signal</keyword>
<dbReference type="EMBL" id="CAKOGL010000019">
    <property type="protein sequence ID" value="CAH2098461.1"/>
    <property type="molecule type" value="Genomic_DNA"/>
</dbReference>
<dbReference type="InterPro" id="IPR043504">
    <property type="entry name" value="Peptidase_S1_PA_chymotrypsin"/>
</dbReference>
<evidence type="ECO:0000256" key="7">
    <source>
        <dbReference type="ARBA" id="ARBA00023145"/>
    </source>
</evidence>
<dbReference type="CDD" id="cd00190">
    <property type="entry name" value="Tryp_SPc"/>
    <property type="match status" value="1"/>
</dbReference>
<dbReference type="AlphaFoldDB" id="A0AAU9UFV3"/>
<evidence type="ECO:0000256" key="6">
    <source>
        <dbReference type="ARBA" id="ARBA00022825"/>
    </source>
</evidence>
<comment type="caution">
    <text evidence="10">The sequence shown here is derived from an EMBL/GenBank/DDBJ whole genome shotgun (WGS) entry which is preliminary data.</text>
</comment>
<dbReference type="InterPro" id="IPR001314">
    <property type="entry name" value="Peptidase_S1A"/>
</dbReference>
<dbReference type="GO" id="GO:0004252">
    <property type="term" value="F:serine-type endopeptidase activity"/>
    <property type="evidence" value="ECO:0007669"/>
    <property type="project" value="InterPro"/>
</dbReference>
<evidence type="ECO:0000256" key="3">
    <source>
        <dbReference type="ARBA" id="ARBA00022670"/>
    </source>
</evidence>
<dbReference type="InterPro" id="IPR051333">
    <property type="entry name" value="CLIP_Serine_Protease"/>
</dbReference>
<keyword evidence="3" id="KW-0645">Protease</keyword>
<evidence type="ECO:0000256" key="8">
    <source>
        <dbReference type="ARBA" id="ARBA00023157"/>
    </source>
</evidence>
<comment type="subcellular location">
    <subcellularLocation>
        <location evidence="1">Secreted</location>
    </subcellularLocation>
</comment>
<dbReference type="Proteomes" id="UP001153954">
    <property type="component" value="Unassembled WGS sequence"/>
</dbReference>
<dbReference type="InterPro" id="IPR018114">
    <property type="entry name" value="TRYPSIN_HIS"/>
</dbReference>
<dbReference type="SMART" id="SM00020">
    <property type="entry name" value="Tryp_SPc"/>
    <property type="match status" value="1"/>
</dbReference>
<keyword evidence="7" id="KW-0865">Zymogen</keyword>
<dbReference type="InterPro" id="IPR009003">
    <property type="entry name" value="Peptidase_S1_PA"/>
</dbReference>
<name>A0AAU9UFV3_EUPED</name>
<accession>A0AAU9UFV3</accession>
<dbReference type="PRINTS" id="PR00722">
    <property type="entry name" value="CHYMOTRYPSIN"/>
</dbReference>
<keyword evidence="5" id="KW-0378">Hydrolase</keyword>
<dbReference type="GO" id="GO:0006508">
    <property type="term" value="P:proteolysis"/>
    <property type="evidence" value="ECO:0007669"/>
    <property type="project" value="UniProtKB-KW"/>
</dbReference>
<dbReference type="Gene3D" id="2.40.10.10">
    <property type="entry name" value="Trypsin-like serine proteases"/>
    <property type="match status" value="1"/>
</dbReference>
<dbReference type="PANTHER" id="PTHR24260:SF143">
    <property type="entry name" value="SERINE PROTEASE GD-LIKE PROTEIN"/>
    <property type="match status" value="1"/>
</dbReference>
<feature type="domain" description="Peptidase S1" evidence="9">
    <location>
        <begin position="169"/>
        <end position="431"/>
    </location>
</feature>
<protein>
    <recommendedName>
        <fullName evidence="9">Peptidase S1 domain-containing protein</fullName>
    </recommendedName>
</protein>
<dbReference type="Pfam" id="PF00089">
    <property type="entry name" value="Trypsin"/>
    <property type="match status" value="1"/>
</dbReference>
<evidence type="ECO:0000256" key="2">
    <source>
        <dbReference type="ARBA" id="ARBA00022525"/>
    </source>
</evidence>
<gene>
    <name evidence="10" type="ORF">EEDITHA_LOCUS13571</name>
</gene>
<evidence type="ECO:0000256" key="1">
    <source>
        <dbReference type="ARBA" id="ARBA00004613"/>
    </source>
</evidence>
<keyword evidence="6" id="KW-0720">Serine protease</keyword>
<dbReference type="GO" id="GO:0005576">
    <property type="term" value="C:extracellular region"/>
    <property type="evidence" value="ECO:0007669"/>
    <property type="project" value="UniProtKB-SubCell"/>
</dbReference>
<dbReference type="SUPFAM" id="SSF50494">
    <property type="entry name" value="Trypsin-like serine proteases"/>
    <property type="match status" value="1"/>
</dbReference>
<keyword evidence="2" id="KW-0964">Secreted</keyword>
<evidence type="ECO:0000313" key="10">
    <source>
        <dbReference type="EMBL" id="CAH2098461.1"/>
    </source>
</evidence>
<sequence>MKQVNNTQSHAHRGPPLLVEHPCKGDRHIVAYFRIGLEKGYRITLEKDLEVATEIKVKLDSGATILFGNDTDNPASDDARFTERDLINNIFGFVLRKPATYFTFIVKGRHAPEHPPYILSIKINGEEVCFDPDRTFFGKQDTAIKEFWPEAPNKFCGRRRINREHTELIVSGTPTKIGDWPWHAALFRNNRLSIKYICGGTLISKFLVLTAAHCVTINEVPVNPETLGVVLGKTSLITNEITSQERTIFQVIVHDNFNKKTLDDDIAVLKLSAEAIFNNYVQPACLWLDAVYDQLDSYEVTGTVVGWGIDQTDSLANNLHEATMPIASKLTCILYDPIFYSNILANDKKFCAGLNNGTAACNGDSGGGFVVFVTDTRDSYYRIEYKTGAWYVRGIVSVTLARKDTSICEPNAYTVFTDVAKYKNWINNYMN</sequence>
<evidence type="ECO:0000313" key="11">
    <source>
        <dbReference type="Proteomes" id="UP001153954"/>
    </source>
</evidence>
<proteinExistence type="predicted"/>
<keyword evidence="11" id="KW-1185">Reference proteome</keyword>
<evidence type="ECO:0000256" key="4">
    <source>
        <dbReference type="ARBA" id="ARBA00022729"/>
    </source>
</evidence>
<reference evidence="10" key="1">
    <citation type="submission" date="2022-03" db="EMBL/GenBank/DDBJ databases">
        <authorList>
            <person name="Tunstrom K."/>
        </authorList>
    </citation>
    <scope>NUCLEOTIDE SEQUENCE</scope>
</reference>
<dbReference type="PROSITE" id="PS00134">
    <property type="entry name" value="TRYPSIN_HIS"/>
    <property type="match status" value="1"/>
</dbReference>
<dbReference type="FunFam" id="2.40.10.10:FF:000146">
    <property type="entry name" value="Serine protease 53"/>
    <property type="match status" value="1"/>
</dbReference>
<organism evidence="10 11">
    <name type="scientific">Euphydryas editha</name>
    <name type="common">Edith's checkerspot</name>
    <dbReference type="NCBI Taxonomy" id="104508"/>
    <lineage>
        <taxon>Eukaryota</taxon>
        <taxon>Metazoa</taxon>
        <taxon>Ecdysozoa</taxon>
        <taxon>Arthropoda</taxon>
        <taxon>Hexapoda</taxon>
        <taxon>Insecta</taxon>
        <taxon>Pterygota</taxon>
        <taxon>Neoptera</taxon>
        <taxon>Endopterygota</taxon>
        <taxon>Lepidoptera</taxon>
        <taxon>Glossata</taxon>
        <taxon>Ditrysia</taxon>
        <taxon>Papilionoidea</taxon>
        <taxon>Nymphalidae</taxon>
        <taxon>Nymphalinae</taxon>
        <taxon>Euphydryas</taxon>
    </lineage>
</organism>
<keyword evidence="8" id="KW-1015">Disulfide bond</keyword>
<evidence type="ECO:0000256" key="5">
    <source>
        <dbReference type="ARBA" id="ARBA00022801"/>
    </source>
</evidence>
<dbReference type="PANTHER" id="PTHR24260">
    <property type="match status" value="1"/>
</dbReference>
<dbReference type="PROSITE" id="PS50240">
    <property type="entry name" value="TRYPSIN_DOM"/>
    <property type="match status" value="1"/>
</dbReference>
<evidence type="ECO:0000259" key="9">
    <source>
        <dbReference type="PROSITE" id="PS50240"/>
    </source>
</evidence>
<dbReference type="InterPro" id="IPR001254">
    <property type="entry name" value="Trypsin_dom"/>
</dbReference>